<proteinExistence type="predicted"/>
<protein>
    <submittedName>
        <fullName evidence="2">GNAT family N-acetyltransferase</fullName>
    </submittedName>
</protein>
<evidence type="ECO:0000313" key="2">
    <source>
        <dbReference type="EMBL" id="URW75078.1"/>
    </source>
</evidence>
<gene>
    <name evidence="2" type="ORF">M9980_10975</name>
</gene>
<sequence>MTVIHSCLTDGTPVCIRRVRRKDEQRLRAGIALLTPQSRYFRFFSGMREPPPAVIDRLISVDDHDHIAWGALRTDVADMPALGVVHAFRDDHVPTDAEFSVTVLDEYHGRGLARMLTAVLLMDCRREGLERLIVHVLAENRAAMALVRSLGGTFREQDSAVADFDIDIEDAVRTLRRQGEQAGLSDVFRQFRA</sequence>
<evidence type="ECO:0000313" key="3">
    <source>
        <dbReference type="Proteomes" id="UP001055580"/>
    </source>
</evidence>
<dbReference type="Proteomes" id="UP001055580">
    <property type="component" value="Chromosome"/>
</dbReference>
<accession>A0ABY4TRY7</accession>
<dbReference type="Gene3D" id="3.40.630.30">
    <property type="match status" value="1"/>
</dbReference>
<dbReference type="InterPro" id="IPR000182">
    <property type="entry name" value="GNAT_dom"/>
</dbReference>
<dbReference type="RefSeq" id="WP_250750660.1">
    <property type="nucleotide sequence ID" value="NZ_CP098401.1"/>
</dbReference>
<dbReference type="InterPro" id="IPR016181">
    <property type="entry name" value="Acyl_CoA_acyltransferase"/>
</dbReference>
<reference evidence="2" key="1">
    <citation type="submission" date="2022-05" db="EMBL/GenBank/DDBJ databases">
        <title>Sphingomonas sp. strain RMG20 Genome sequencing and assembly.</title>
        <authorList>
            <person name="Kim I."/>
        </authorList>
    </citation>
    <scope>NUCLEOTIDE SEQUENCE</scope>
    <source>
        <strain evidence="2">RMG20</strain>
    </source>
</reference>
<dbReference type="EMBL" id="CP098401">
    <property type="protein sequence ID" value="URW75078.1"/>
    <property type="molecule type" value="Genomic_DNA"/>
</dbReference>
<organism evidence="2 3">
    <name type="scientific">Sphingomonas donggukensis</name>
    <dbReference type="NCBI Taxonomy" id="2949093"/>
    <lineage>
        <taxon>Bacteria</taxon>
        <taxon>Pseudomonadati</taxon>
        <taxon>Pseudomonadota</taxon>
        <taxon>Alphaproteobacteria</taxon>
        <taxon>Sphingomonadales</taxon>
        <taxon>Sphingomonadaceae</taxon>
        <taxon>Sphingomonas</taxon>
    </lineage>
</organism>
<evidence type="ECO:0000259" key="1">
    <source>
        <dbReference type="PROSITE" id="PS51186"/>
    </source>
</evidence>
<keyword evidence="3" id="KW-1185">Reference proteome</keyword>
<dbReference type="PROSITE" id="PS51186">
    <property type="entry name" value="GNAT"/>
    <property type="match status" value="1"/>
</dbReference>
<dbReference type="CDD" id="cd04301">
    <property type="entry name" value="NAT_SF"/>
    <property type="match status" value="1"/>
</dbReference>
<name>A0ABY4TRY7_9SPHN</name>
<dbReference type="Pfam" id="PF00583">
    <property type="entry name" value="Acetyltransf_1"/>
    <property type="match status" value="1"/>
</dbReference>
<feature type="domain" description="N-acetyltransferase" evidence="1">
    <location>
        <begin position="14"/>
        <end position="179"/>
    </location>
</feature>
<dbReference type="SUPFAM" id="SSF55729">
    <property type="entry name" value="Acyl-CoA N-acyltransferases (Nat)"/>
    <property type="match status" value="1"/>
</dbReference>